<proteinExistence type="predicted"/>
<dbReference type="PANTHER" id="PTHR30055">
    <property type="entry name" value="HTH-TYPE TRANSCRIPTIONAL REGULATOR RUTR"/>
    <property type="match status" value="1"/>
</dbReference>
<evidence type="ECO:0000313" key="7">
    <source>
        <dbReference type="Proteomes" id="UP000183053"/>
    </source>
</evidence>
<dbReference type="SUPFAM" id="SSF48498">
    <property type="entry name" value="Tetracyclin repressor-like, C-terminal domain"/>
    <property type="match status" value="1"/>
</dbReference>
<dbReference type="InterPro" id="IPR009057">
    <property type="entry name" value="Homeodomain-like_sf"/>
</dbReference>
<keyword evidence="3" id="KW-0804">Transcription</keyword>
<dbReference type="PROSITE" id="PS50977">
    <property type="entry name" value="HTH_TETR_2"/>
    <property type="match status" value="1"/>
</dbReference>
<organism evidence="6 7">
    <name type="scientific">Tsukamurella pulmonis</name>
    <dbReference type="NCBI Taxonomy" id="47312"/>
    <lineage>
        <taxon>Bacteria</taxon>
        <taxon>Bacillati</taxon>
        <taxon>Actinomycetota</taxon>
        <taxon>Actinomycetes</taxon>
        <taxon>Mycobacteriales</taxon>
        <taxon>Tsukamurellaceae</taxon>
        <taxon>Tsukamurella</taxon>
    </lineage>
</organism>
<evidence type="ECO:0000259" key="5">
    <source>
        <dbReference type="PROSITE" id="PS50977"/>
    </source>
</evidence>
<dbReference type="InterPro" id="IPR036271">
    <property type="entry name" value="Tet_transcr_reg_TetR-rel_C_sf"/>
</dbReference>
<protein>
    <submittedName>
        <fullName evidence="6">DNA-binding transcriptional regulator, AcrR family</fullName>
    </submittedName>
</protein>
<accession>A0A1H0Y032</accession>
<dbReference type="GO" id="GO:0003700">
    <property type="term" value="F:DNA-binding transcription factor activity"/>
    <property type="evidence" value="ECO:0007669"/>
    <property type="project" value="TreeGrafter"/>
</dbReference>
<gene>
    <name evidence="6" type="ORF">SAMN04489765_0018</name>
</gene>
<dbReference type="InterPro" id="IPR050109">
    <property type="entry name" value="HTH-type_TetR-like_transc_reg"/>
</dbReference>
<evidence type="ECO:0000256" key="4">
    <source>
        <dbReference type="PROSITE-ProRule" id="PRU00335"/>
    </source>
</evidence>
<dbReference type="AlphaFoldDB" id="A0A1H0Y032"/>
<evidence type="ECO:0000256" key="2">
    <source>
        <dbReference type="ARBA" id="ARBA00023125"/>
    </source>
</evidence>
<dbReference type="Gene3D" id="1.10.357.10">
    <property type="entry name" value="Tetracycline Repressor, domain 2"/>
    <property type="match status" value="1"/>
</dbReference>
<feature type="domain" description="HTH tetR-type" evidence="5">
    <location>
        <begin position="12"/>
        <end position="72"/>
    </location>
</feature>
<dbReference type="Pfam" id="PF00440">
    <property type="entry name" value="TetR_N"/>
    <property type="match status" value="1"/>
</dbReference>
<sequence length="196" mass="21858">MDTTGRPGRPPRMSRDKIVATAIEILTQDGYAKLSMRYLAARLGTSPMGIYYYFESKNQLLGFLFSHHDGMVDFRRDSPAQEPFERAVAIAEAMVRYLEAHRWVFAGLLDGYIGVEDFTANHLADLVESVRDLGLDDDDAAETVRGIWRIVLGEALIRAAMPDRGIGAEADALGPLSTETVESYLAGRLARVHRRR</sequence>
<name>A0A1H0Y032_9ACTN</name>
<dbReference type="Proteomes" id="UP000183053">
    <property type="component" value="Unassembled WGS sequence"/>
</dbReference>
<dbReference type="GO" id="GO:0000976">
    <property type="term" value="F:transcription cis-regulatory region binding"/>
    <property type="evidence" value="ECO:0007669"/>
    <property type="project" value="TreeGrafter"/>
</dbReference>
<dbReference type="PANTHER" id="PTHR30055:SF234">
    <property type="entry name" value="HTH-TYPE TRANSCRIPTIONAL REGULATOR BETI"/>
    <property type="match status" value="1"/>
</dbReference>
<evidence type="ECO:0000256" key="1">
    <source>
        <dbReference type="ARBA" id="ARBA00023015"/>
    </source>
</evidence>
<evidence type="ECO:0000313" key="6">
    <source>
        <dbReference type="EMBL" id="SDQ08527.1"/>
    </source>
</evidence>
<dbReference type="PRINTS" id="PR00455">
    <property type="entry name" value="HTHTETR"/>
</dbReference>
<dbReference type="STRING" id="47312.SAMN04489765_0018"/>
<keyword evidence="7" id="KW-1185">Reference proteome</keyword>
<dbReference type="EMBL" id="FNLF01000001">
    <property type="protein sequence ID" value="SDQ08527.1"/>
    <property type="molecule type" value="Genomic_DNA"/>
</dbReference>
<dbReference type="SUPFAM" id="SSF46689">
    <property type="entry name" value="Homeodomain-like"/>
    <property type="match status" value="1"/>
</dbReference>
<feature type="DNA-binding region" description="H-T-H motif" evidence="4">
    <location>
        <begin position="35"/>
        <end position="54"/>
    </location>
</feature>
<keyword evidence="2 4" id="KW-0238">DNA-binding</keyword>
<keyword evidence="1" id="KW-0805">Transcription regulation</keyword>
<reference evidence="7" key="1">
    <citation type="submission" date="2016-10" db="EMBL/GenBank/DDBJ databases">
        <authorList>
            <person name="Varghese N."/>
            <person name="Submissions S."/>
        </authorList>
    </citation>
    <scope>NUCLEOTIDE SEQUENCE [LARGE SCALE GENOMIC DNA]</scope>
    <source>
        <strain evidence="7">DSM 44142</strain>
    </source>
</reference>
<evidence type="ECO:0000256" key="3">
    <source>
        <dbReference type="ARBA" id="ARBA00023163"/>
    </source>
</evidence>
<dbReference type="InterPro" id="IPR001647">
    <property type="entry name" value="HTH_TetR"/>
</dbReference>